<protein>
    <recommendedName>
        <fullName evidence="4">E1 ubiquitin-activating enzyme</fullName>
        <ecNumber evidence="4">6.2.1.45</ecNumber>
    </recommendedName>
</protein>
<dbReference type="PRINTS" id="PR01849">
    <property type="entry name" value="UBIQUITINACT"/>
</dbReference>
<dbReference type="EC" id="6.2.1.45" evidence="4"/>
<comment type="caution">
    <text evidence="12">The sequence shown here is derived from an EMBL/GenBank/DDBJ whole genome shotgun (WGS) entry which is preliminary data.</text>
</comment>
<name>A0ABP0PGL2_9DINO</name>
<dbReference type="InterPro" id="IPR018965">
    <property type="entry name" value="Ub-activating_enz_E1_C"/>
</dbReference>
<dbReference type="PROSITE" id="PS00865">
    <property type="entry name" value="UBIQUITIN_ACTIVAT_2"/>
    <property type="match status" value="1"/>
</dbReference>
<dbReference type="PANTHER" id="PTHR10953:SF4">
    <property type="entry name" value="UBIQUITIN-ACTIVATING ENZYME E1 C-TERMINAL DOMAIN-CONTAINING PROTEIN"/>
    <property type="match status" value="1"/>
</dbReference>
<evidence type="ECO:0000256" key="6">
    <source>
        <dbReference type="ARBA" id="ARBA00022741"/>
    </source>
</evidence>
<evidence type="ECO:0000259" key="11">
    <source>
        <dbReference type="SMART" id="SM00985"/>
    </source>
</evidence>
<keyword evidence="13" id="KW-1185">Reference proteome</keyword>
<dbReference type="InterPro" id="IPR042302">
    <property type="entry name" value="E1_FCCH_sf"/>
</dbReference>
<evidence type="ECO:0000256" key="7">
    <source>
        <dbReference type="ARBA" id="ARBA00022786"/>
    </source>
</evidence>
<feature type="active site" description="Glycyl thioester intermediate" evidence="9">
    <location>
        <position position="777"/>
    </location>
</feature>
<comment type="similarity">
    <text evidence="3">Belongs to the ubiquitin-activating E1 family.</text>
</comment>
<evidence type="ECO:0000256" key="4">
    <source>
        <dbReference type="ARBA" id="ARBA00012990"/>
    </source>
</evidence>
<feature type="region of interest" description="Disordered" evidence="10">
    <location>
        <begin position="1"/>
        <end position="40"/>
    </location>
</feature>
<feature type="compositionally biased region" description="Basic and acidic residues" evidence="10">
    <location>
        <begin position="1"/>
        <end position="19"/>
    </location>
</feature>
<evidence type="ECO:0000256" key="2">
    <source>
        <dbReference type="ARBA" id="ARBA00004906"/>
    </source>
</evidence>
<dbReference type="InterPro" id="IPR038252">
    <property type="entry name" value="UBA_E1_C_sf"/>
</dbReference>
<gene>
    <name evidence="12" type="ORF">SCF082_LOCUS36485</name>
</gene>
<evidence type="ECO:0000313" key="13">
    <source>
        <dbReference type="Proteomes" id="UP001642464"/>
    </source>
</evidence>
<proteinExistence type="inferred from homology"/>
<dbReference type="InterPro" id="IPR042063">
    <property type="entry name" value="Ubi_acti_E1_SCCH"/>
</dbReference>
<evidence type="ECO:0000256" key="8">
    <source>
        <dbReference type="ARBA" id="ARBA00022840"/>
    </source>
</evidence>
<dbReference type="Gene3D" id="3.50.50.80">
    <property type="entry name" value="Ubiquitin-activating enzyme E1, inactive adenylation domain, subdomain 1"/>
    <property type="match status" value="1"/>
</dbReference>
<dbReference type="InterPro" id="IPR042449">
    <property type="entry name" value="Ub-E1_IAD_1"/>
</dbReference>
<dbReference type="InterPro" id="IPR000011">
    <property type="entry name" value="UBQ/SUMO-activ_enz_E1-like"/>
</dbReference>
<dbReference type="InterPro" id="IPR032418">
    <property type="entry name" value="E1_FCCH"/>
</dbReference>
<dbReference type="InterPro" id="IPR019572">
    <property type="entry name" value="UBA_E1_SCCH"/>
</dbReference>
<comment type="catalytic activity">
    <reaction evidence="1">
        <text>ATP + ubiquitin + [E1 ubiquitin-activating enzyme]-L-cysteine = AMP + diphosphate + S-ubiquitinyl-[E1 ubiquitin-activating enzyme]-L-cysteine.</text>
        <dbReference type="EC" id="6.2.1.45"/>
    </reaction>
</comment>
<dbReference type="Pfam" id="PF10585">
    <property type="entry name" value="UBA_E1_SCCH"/>
    <property type="match status" value="1"/>
</dbReference>
<keyword evidence="6" id="KW-0547">Nucleotide-binding</keyword>
<dbReference type="Gene3D" id="1.10.10.2660">
    <property type="entry name" value="Ubiquitin-activating enzyme E1, SCCH domain"/>
    <property type="match status" value="1"/>
</dbReference>
<keyword evidence="8" id="KW-0067">ATP-binding</keyword>
<keyword evidence="7" id="KW-0833">Ubl conjugation pathway</keyword>
<dbReference type="Pfam" id="PF16190">
    <property type="entry name" value="E1_FCCH"/>
    <property type="match status" value="1"/>
</dbReference>
<feature type="compositionally biased region" description="Acidic residues" evidence="10">
    <location>
        <begin position="20"/>
        <end position="33"/>
    </location>
</feature>
<dbReference type="InterPro" id="IPR045886">
    <property type="entry name" value="ThiF/MoeB/HesA"/>
</dbReference>
<feature type="domain" description="Ubiquitin-activating enzyme E1 C-terminal" evidence="11">
    <location>
        <begin position="1070"/>
        <end position="1208"/>
    </location>
</feature>
<dbReference type="Gene3D" id="3.10.290.60">
    <property type="entry name" value="Ubiquitin-activating enzyme E1, UFD domain"/>
    <property type="match status" value="1"/>
</dbReference>
<keyword evidence="5" id="KW-0436">Ligase</keyword>
<organism evidence="12 13">
    <name type="scientific">Durusdinium trenchii</name>
    <dbReference type="NCBI Taxonomy" id="1381693"/>
    <lineage>
        <taxon>Eukaryota</taxon>
        <taxon>Sar</taxon>
        <taxon>Alveolata</taxon>
        <taxon>Dinophyceae</taxon>
        <taxon>Suessiales</taxon>
        <taxon>Symbiodiniaceae</taxon>
        <taxon>Durusdinium</taxon>
    </lineage>
</organism>
<accession>A0ABP0PGL2</accession>
<dbReference type="PANTHER" id="PTHR10953">
    <property type="entry name" value="UBIQUITIN-ACTIVATING ENZYME E1"/>
    <property type="match status" value="1"/>
</dbReference>
<dbReference type="Pfam" id="PF00899">
    <property type="entry name" value="ThiF"/>
    <property type="match status" value="2"/>
</dbReference>
<dbReference type="SUPFAM" id="SSF69572">
    <property type="entry name" value="Activating enzymes of the ubiquitin-like proteins"/>
    <property type="match status" value="2"/>
</dbReference>
<dbReference type="Pfam" id="PF09358">
    <property type="entry name" value="E1_UFD"/>
    <property type="match status" value="1"/>
</dbReference>
<evidence type="ECO:0000256" key="9">
    <source>
        <dbReference type="PROSITE-ProRule" id="PRU10132"/>
    </source>
</evidence>
<evidence type="ECO:0000256" key="10">
    <source>
        <dbReference type="SAM" id="MobiDB-lite"/>
    </source>
</evidence>
<evidence type="ECO:0000313" key="12">
    <source>
        <dbReference type="EMBL" id="CAK9075176.1"/>
    </source>
</evidence>
<dbReference type="Gene3D" id="3.40.50.12550">
    <property type="entry name" value="Ubiquitin-activating enzyme E1, inactive adenylation domain, subdomain 2"/>
    <property type="match status" value="1"/>
</dbReference>
<dbReference type="Pfam" id="PF16191">
    <property type="entry name" value="E1_4HB"/>
    <property type="match status" value="1"/>
</dbReference>
<dbReference type="InterPro" id="IPR035985">
    <property type="entry name" value="Ubiquitin-activating_enz"/>
</dbReference>
<dbReference type="InterPro" id="IPR033127">
    <property type="entry name" value="UBQ-activ_enz_E1_Cys_AS"/>
</dbReference>
<comment type="pathway">
    <text evidence="2">Protein modification; protein ubiquitination.</text>
</comment>
<dbReference type="SMART" id="SM00985">
    <property type="entry name" value="UBA_e1_C"/>
    <property type="match status" value="1"/>
</dbReference>
<evidence type="ECO:0000256" key="3">
    <source>
        <dbReference type="ARBA" id="ARBA00005673"/>
    </source>
</evidence>
<dbReference type="InterPro" id="IPR032420">
    <property type="entry name" value="E1_4HB"/>
</dbReference>
<evidence type="ECO:0000256" key="1">
    <source>
        <dbReference type="ARBA" id="ARBA00000488"/>
    </source>
</evidence>
<evidence type="ECO:0000256" key="5">
    <source>
        <dbReference type="ARBA" id="ARBA00022598"/>
    </source>
</evidence>
<dbReference type="EMBL" id="CAXAMM010036002">
    <property type="protein sequence ID" value="CAK9075176.1"/>
    <property type="molecule type" value="Genomic_DNA"/>
</dbReference>
<dbReference type="Proteomes" id="UP001642464">
    <property type="component" value="Unassembled WGS sequence"/>
</dbReference>
<dbReference type="InterPro" id="IPR000594">
    <property type="entry name" value="ThiF_NAD_FAD-bd"/>
</dbReference>
<reference evidence="12 13" key="1">
    <citation type="submission" date="2024-02" db="EMBL/GenBank/DDBJ databases">
        <authorList>
            <person name="Chen Y."/>
            <person name="Shah S."/>
            <person name="Dougan E. K."/>
            <person name="Thang M."/>
            <person name="Chan C."/>
        </authorList>
    </citation>
    <scope>NUCLEOTIDE SEQUENCE [LARGE SCALE GENOMIC DNA]</scope>
</reference>
<dbReference type="Gene3D" id="2.40.30.180">
    <property type="entry name" value="Ubiquitin-activating enzyme E1, FCCH domain"/>
    <property type="match status" value="1"/>
</dbReference>
<dbReference type="Gene3D" id="3.40.50.720">
    <property type="entry name" value="NAD(P)-binding Rossmann-like Domain"/>
    <property type="match status" value="1"/>
</dbReference>
<sequence length="1213" mass="133970">MVRVDNSRVDSEWLSMKEADPDEAEEEVAEGDAADGQTALDTTVLADPLSDEEREVLTKLRKHESEVSKVCSAAQELRVKGAQSAVDLRSLVEAADGVERLLDAAEDAELLQREAVSSQVDWPAEELKYARVIVLALDAWETALAKGKEQLTAEAAGGAIYSSLGALLRSFRELREAEAQAQASGSAAVQHADLGLAGKETALRPLSEALLDKALELKGEALQSFRTQLLNDEMSKIDTNLYSRQIGTYGMETMGKLMQMKVLISGLRGLGVEVAKNLILAGPAQVILHDEAPAELRDLGANFYLTQEDDPFDPSRAEACRAQLAELNPYVAVELHRGPITEQLVQQVSLMVLTETPQSELVRLNKLCRSAPNPVGFIAADCLGLASFVFVDYGDAFMCHDKDGEEPRSAIVSGVTLESPGTVHTHQDRRHGFQDGDSVVFKEVQGMTQLNDGKPRQIKVTGPYSFTIDEDTSKYSAYISDGIVTQTKVPHHIPFFSYEQSLAQPRHPGEEMHVPDMAKFGRSEQLHFAVQAVLAYREKHGELPAVRDAAAAKECVDLAKQINEARKKGGNPQLFVEELEEEIVTKVAMFARCMICPMAAFLGGVVAQEVVKFTGKFSPIHQFLYFDMFELCPATEPDWKPKGCRYDEPRSICGKDLLKDQIAILGSSFQEALANMKLFLVGAGALGCEFLKSFAMMGVGCAGKITAACRAATAMNPAMKIDARDAMEVRVGPDTEDTFDDTFWDGLHCVVNALDNIQARLYVDSRCDPPEESIPLCTVKHFPNAIEHTIEWAREAFEQMFVETPREGNSFLGDPTSYLQKLSTTGSGTSQLQRLKSIKHIIEKRTGPFDAFVEYAVFEFQEKFHDSIVQLLYTFPLEHVTAEGTKFWSGPKRPPAPIKFDANDDLHLDFVVAAANLYAATLKAPENRDRAMLKSLAAKVKIEDFKPKEMKIKADDKDTTAEGCMDDDEAVRRLSTEMSQKLKTLQVKADLQPAEFEKDDDSNFHIHFIAAAANLRARNYKIPEADFHKVKMTAGKIIPAIATTTAMATGLVSAELLKVVNYGERKVEDFKNAFVTLALPLWVLSEPLPPVKTVSKEHDPIVMGPVKARPEGFTSWDKVECNLGDATLQEFLDFLTDEVQVEVMIMSSGNACLYNAYVPAHKKRLKEKITSLWETITKQTLSPKKSYLTLEVSASDLDDGVDVVIPTVKFQFR</sequence>